<sequence>MTHLGFPDQEAVLDALRAWDAAEEWPSGAHAIVVLMGASALPFYFDRPARSTEDIDALLRTSDALPDRLRQIAARLGLSFRAEGVAWLPAGWEERARWSPARFEHLTVGWLDPIDWIVSKLGRWQKQDPEDALSVARRVDAVEPRQRVLNALPDYVGDPRWIAWAWRDLAEALGLPQEMWRLDRPQDA</sequence>
<keyword evidence="3" id="KW-1185">Reference proteome</keyword>
<dbReference type="Proteomes" id="UP000503399">
    <property type="component" value="Chromosome"/>
</dbReference>
<gene>
    <name evidence="2" type="ORF">R50_2093</name>
</gene>
<dbReference type="KEGG" id="hfv:R50_2093"/>
<organism evidence="2 3">
    <name type="scientific">Candidatus Hydrogenisulfobacillus filiaventi</name>
    <dbReference type="NCBI Taxonomy" id="2707344"/>
    <lineage>
        <taxon>Bacteria</taxon>
        <taxon>Bacillati</taxon>
        <taxon>Bacillota</taxon>
        <taxon>Clostridia</taxon>
        <taxon>Eubacteriales</taxon>
        <taxon>Clostridiales Family XVII. Incertae Sedis</taxon>
        <taxon>Candidatus Hydrogenisulfobacillus</taxon>
    </lineage>
</organism>
<evidence type="ECO:0000313" key="2">
    <source>
        <dbReference type="EMBL" id="CAB1129590.1"/>
    </source>
</evidence>
<feature type="domain" description="DUF6036" evidence="1">
    <location>
        <begin position="33"/>
        <end position="134"/>
    </location>
</feature>
<dbReference type="InterPro" id="IPR045792">
    <property type="entry name" value="DUF6036"/>
</dbReference>
<dbReference type="EMBL" id="LR778114">
    <property type="protein sequence ID" value="CAB1129590.1"/>
    <property type="molecule type" value="Genomic_DNA"/>
</dbReference>
<evidence type="ECO:0000313" key="3">
    <source>
        <dbReference type="Proteomes" id="UP000503399"/>
    </source>
</evidence>
<dbReference type="AlphaFoldDB" id="A0A6F8ZJ28"/>
<reference evidence="2 3" key="1">
    <citation type="submission" date="2020-02" db="EMBL/GenBank/DDBJ databases">
        <authorList>
            <person name="Hogendoorn C."/>
        </authorList>
    </citation>
    <scope>NUCLEOTIDE SEQUENCE [LARGE SCALE GENOMIC DNA]</scope>
    <source>
        <strain evidence="2">R501</strain>
    </source>
</reference>
<evidence type="ECO:0000259" key="1">
    <source>
        <dbReference type="Pfam" id="PF19502"/>
    </source>
</evidence>
<accession>A0A6F8ZJ28</accession>
<dbReference type="Pfam" id="PF19502">
    <property type="entry name" value="DUF6036"/>
    <property type="match status" value="1"/>
</dbReference>
<name>A0A6F8ZJ28_9FIRM</name>
<protein>
    <recommendedName>
        <fullName evidence="1">DUF6036 domain-containing protein</fullName>
    </recommendedName>
</protein>
<proteinExistence type="predicted"/>